<evidence type="ECO:0000256" key="1">
    <source>
        <dbReference type="SAM" id="MobiDB-lite"/>
    </source>
</evidence>
<reference evidence="2 3" key="1">
    <citation type="journal article" date="2012" name="J. Bacteriol.">
        <title>Genome sequence of Lactobacillus mucosae LM1, isolated from piglet feces.</title>
        <authorList>
            <person name="Lee J.H."/>
            <person name="Valeriano V.D."/>
            <person name="Shin Y.R."/>
            <person name="Chae J.P."/>
            <person name="Kim G.B."/>
            <person name="Ham J.S."/>
            <person name="Chun J."/>
            <person name="Kang D.K."/>
        </authorList>
    </citation>
    <scope>NUCLEOTIDE SEQUENCE [LARGE SCALE GENOMIC DNA]</scope>
    <source>
        <strain evidence="2 3">LM1</strain>
    </source>
</reference>
<feature type="compositionally biased region" description="Basic residues" evidence="1">
    <location>
        <begin position="47"/>
        <end position="61"/>
    </location>
</feature>
<proteinExistence type="predicted"/>
<accession>A0A0D4CMF1</accession>
<evidence type="ECO:0000313" key="3">
    <source>
        <dbReference type="Proteomes" id="UP000003645"/>
    </source>
</evidence>
<feature type="compositionally biased region" description="Polar residues" evidence="1">
    <location>
        <begin position="33"/>
        <end position="46"/>
    </location>
</feature>
<name>A0A0D4CMF1_LIMMU</name>
<feature type="region of interest" description="Disordered" evidence="1">
    <location>
        <begin position="33"/>
        <end position="63"/>
    </location>
</feature>
<keyword evidence="3" id="KW-1185">Reference proteome</keyword>
<organism evidence="2 3">
    <name type="scientific">Limosilactobacillus mucosae LM1</name>
    <dbReference type="NCBI Taxonomy" id="1130798"/>
    <lineage>
        <taxon>Bacteria</taxon>
        <taxon>Bacillati</taxon>
        <taxon>Bacillota</taxon>
        <taxon>Bacilli</taxon>
        <taxon>Lactobacillales</taxon>
        <taxon>Lactobacillaceae</taxon>
        <taxon>Limosilactobacillus</taxon>
    </lineage>
</organism>
<dbReference type="KEGG" id="lmu:LBLM1_10215"/>
<dbReference type="HOGENOM" id="CLU_2633650_0_0_9"/>
<protein>
    <submittedName>
        <fullName evidence="2">Uncharacterized protein</fullName>
    </submittedName>
</protein>
<evidence type="ECO:0000313" key="2">
    <source>
        <dbReference type="EMBL" id="AJT51283.1"/>
    </source>
</evidence>
<sequence>MATILIKYVKRRPSSNQLPFHPKHALTFSKQTIKQQRSNHQPSTARNHQRLINRPAVKSKRPPIQIESPTVLIIHFS</sequence>
<dbReference type="Proteomes" id="UP000003645">
    <property type="component" value="Chromosome"/>
</dbReference>
<dbReference type="AlphaFoldDB" id="A0A0D4CMF1"/>
<dbReference type="EMBL" id="CP011013">
    <property type="protein sequence ID" value="AJT51283.1"/>
    <property type="molecule type" value="Genomic_DNA"/>
</dbReference>
<gene>
    <name evidence="2" type="ORF">LBLM1_10215</name>
</gene>